<accession>A0ACC2W922</accession>
<evidence type="ECO:0000313" key="1">
    <source>
        <dbReference type="EMBL" id="KAJ9108264.1"/>
    </source>
</evidence>
<keyword evidence="2" id="KW-1185">Reference proteome</keyword>
<sequence>MAAIETPVSRRLATVKNIIIVISGKGELRQRDLDLNKADSVLIQLRLFSKRRSWKKLLDGAACAFTPEYVANSSSRASRPRSDGSFPTAHAGTGWSISPPVVQWLGAGLRR</sequence>
<protein>
    <submittedName>
        <fullName evidence="1">Uncharacterized protein</fullName>
    </submittedName>
</protein>
<reference evidence="1" key="1">
    <citation type="submission" date="2023-04" db="EMBL/GenBank/DDBJ databases">
        <title>Draft Genome sequencing of Naganishia species isolated from polar environments using Oxford Nanopore Technology.</title>
        <authorList>
            <person name="Leo P."/>
            <person name="Venkateswaran K."/>
        </authorList>
    </citation>
    <scope>NUCLEOTIDE SEQUENCE</scope>
    <source>
        <strain evidence="1">MNA-CCFEE 5261</strain>
    </source>
</reference>
<comment type="caution">
    <text evidence="1">The sequence shown here is derived from an EMBL/GenBank/DDBJ whole genome shotgun (WGS) entry which is preliminary data.</text>
</comment>
<gene>
    <name evidence="1" type="ORF">QFC19_002512</name>
</gene>
<dbReference type="Proteomes" id="UP001241377">
    <property type="component" value="Unassembled WGS sequence"/>
</dbReference>
<name>A0ACC2W922_9TREE</name>
<evidence type="ECO:0000313" key="2">
    <source>
        <dbReference type="Proteomes" id="UP001241377"/>
    </source>
</evidence>
<dbReference type="EMBL" id="JASBWR010000021">
    <property type="protein sequence ID" value="KAJ9108264.1"/>
    <property type="molecule type" value="Genomic_DNA"/>
</dbReference>
<proteinExistence type="predicted"/>
<organism evidence="1 2">
    <name type="scientific">Naganishia cerealis</name>
    <dbReference type="NCBI Taxonomy" id="610337"/>
    <lineage>
        <taxon>Eukaryota</taxon>
        <taxon>Fungi</taxon>
        <taxon>Dikarya</taxon>
        <taxon>Basidiomycota</taxon>
        <taxon>Agaricomycotina</taxon>
        <taxon>Tremellomycetes</taxon>
        <taxon>Filobasidiales</taxon>
        <taxon>Filobasidiaceae</taxon>
        <taxon>Naganishia</taxon>
    </lineage>
</organism>